<name>A0A318ELY6_9GAMM</name>
<sequence length="169" mass="17985">MIAGRGQAHSEHGPRRHQSGAAVVEFAFVFPILFLLVYGVIVYAYVYVLKQSIVYAAQEAAEAAVAVDPTIADAFAQRQSVVRATAVSALSWLPASQRARVTGPGGERVEVTLCPAGTQDCPTDSDALRVTLRFDLAAPNHLFPVLNLYIVGSVPPLPDTLTASAVVRI</sequence>
<dbReference type="AlphaFoldDB" id="A0A318ELY6"/>
<dbReference type="Pfam" id="PF07811">
    <property type="entry name" value="TadE"/>
    <property type="match status" value="1"/>
</dbReference>
<dbReference type="Proteomes" id="UP000248330">
    <property type="component" value="Unassembled WGS sequence"/>
</dbReference>
<keyword evidence="1" id="KW-1133">Transmembrane helix</keyword>
<comment type="caution">
    <text evidence="3">The sequence shown here is derived from an EMBL/GenBank/DDBJ whole genome shotgun (WGS) entry which is preliminary data.</text>
</comment>
<dbReference type="RefSeq" id="WP_110263927.1">
    <property type="nucleotide sequence ID" value="NZ_CAWNXA010000002.1"/>
</dbReference>
<evidence type="ECO:0000313" key="3">
    <source>
        <dbReference type="EMBL" id="PXV70240.1"/>
    </source>
</evidence>
<reference evidence="3 4" key="1">
    <citation type="submission" date="2018-04" db="EMBL/GenBank/DDBJ databases">
        <title>Genomic Encyclopedia of Type Strains, Phase IV (KMG-IV): sequencing the most valuable type-strain genomes for metagenomic binning, comparative biology and taxonomic classification.</title>
        <authorList>
            <person name="Goeker M."/>
        </authorList>
    </citation>
    <scope>NUCLEOTIDE SEQUENCE [LARGE SCALE GENOMIC DNA]</scope>
    <source>
        <strain evidence="3 4">DSM 104150</strain>
    </source>
</reference>
<evidence type="ECO:0000313" key="4">
    <source>
        <dbReference type="Proteomes" id="UP000248330"/>
    </source>
</evidence>
<dbReference type="OrthoDB" id="5574209at2"/>
<keyword evidence="4" id="KW-1185">Reference proteome</keyword>
<evidence type="ECO:0000259" key="2">
    <source>
        <dbReference type="Pfam" id="PF07811"/>
    </source>
</evidence>
<keyword evidence="1" id="KW-0812">Transmembrane</keyword>
<organism evidence="3 4">
    <name type="scientific">Sinimarinibacterium flocculans</name>
    <dbReference type="NCBI Taxonomy" id="985250"/>
    <lineage>
        <taxon>Bacteria</taxon>
        <taxon>Pseudomonadati</taxon>
        <taxon>Pseudomonadota</taxon>
        <taxon>Gammaproteobacteria</taxon>
        <taxon>Nevskiales</taxon>
        <taxon>Nevskiaceae</taxon>
        <taxon>Sinimarinibacterium</taxon>
    </lineage>
</organism>
<feature type="transmembrane region" description="Helical" evidence="1">
    <location>
        <begin position="21"/>
        <end position="46"/>
    </location>
</feature>
<accession>A0A318ELY6</accession>
<dbReference type="EMBL" id="QICN01000002">
    <property type="protein sequence ID" value="PXV70240.1"/>
    <property type="molecule type" value="Genomic_DNA"/>
</dbReference>
<gene>
    <name evidence="3" type="ORF">C8D93_10292</name>
</gene>
<dbReference type="InterPro" id="IPR012495">
    <property type="entry name" value="TadE-like_dom"/>
</dbReference>
<protein>
    <submittedName>
        <fullName evidence="3">Flp pilus assembly protein TadG</fullName>
    </submittedName>
</protein>
<evidence type="ECO:0000256" key="1">
    <source>
        <dbReference type="SAM" id="Phobius"/>
    </source>
</evidence>
<proteinExistence type="predicted"/>
<feature type="domain" description="TadE-like" evidence="2">
    <location>
        <begin position="20"/>
        <end position="61"/>
    </location>
</feature>
<keyword evidence="1" id="KW-0472">Membrane</keyword>